<dbReference type="InterPro" id="IPR036271">
    <property type="entry name" value="Tet_transcr_reg_TetR-rel_C_sf"/>
</dbReference>
<gene>
    <name evidence="4" type="ORF">NCCP602_25310</name>
</gene>
<dbReference type="EMBL" id="BAAAAF010000010">
    <property type="protein sequence ID" value="GAA0036570.1"/>
    <property type="molecule type" value="Genomic_DNA"/>
</dbReference>
<dbReference type="SUPFAM" id="SSF46689">
    <property type="entry name" value="Homeodomain-like"/>
    <property type="match status" value="1"/>
</dbReference>
<dbReference type="SUPFAM" id="SSF48498">
    <property type="entry name" value="Tetracyclin repressor-like, C-terminal domain"/>
    <property type="match status" value="1"/>
</dbReference>
<dbReference type="PROSITE" id="PS50977">
    <property type="entry name" value="HTH_TETR_2"/>
    <property type="match status" value="1"/>
</dbReference>
<proteinExistence type="predicted"/>
<dbReference type="InterPro" id="IPR009057">
    <property type="entry name" value="Homeodomain-like_sf"/>
</dbReference>
<dbReference type="Pfam" id="PF00440">
    <property type="entry name" value="TetR_N"/>
    <property type="match status" value="1"/>
</dbReference>
<feature type="DNA-binding region" description="H-T-H motif" evidence="2">
    <location>
        <begin position="36"/>
        <end position="55"/>
    </location>
</feature>
<comment type="caution">
    <text evidence="4">The sequence shown here is derived from an EMBL/GenBank/DDBJ whole genome shotgun (WGS) entry which is preliminary data.</text>
</comment>
<dbReference type="PRINTS" id="PR00455">
    <property type="entry name" value="HTHTETR"/>
</dbReference>
<evidence type="ECO:0000313" key="5">
    <source>
        <dbReference type="Proteomes" id="UP001498238"/>
    </source>
</evidence>
<sequence length="201" mass="21674">MTTASLLTPPPLTDGARRILDTAARLFYSHGIHAVGVDTIAEESGLTKRTLYDRFGSKDALAAAYLQVRHGEWWERLEARLADLPTGASAQERVLAVFDSYTLDSASTERGCAFVNAAAELPAEHPGRAVVRAHKQAVVDLLGELLSEDAAPTTDHAALAEHVFLLLEGAVVHRGIDDDDHRLVAARAMVEDLLGEDRASD</sequence>
<evidence type="ECO:0000313" key="4">
    <source>
        <dbReference type="EMBL" id="GAA0036570.1"/>
    </source>
</evidence>
<reference evidence="4 5" key="1">
    <citation type="submission" date="2024-01" db="EMBL/GenBank/DDBJ databases">
        <title>Characterization of antibiotic resistant novel bacterial strains and their environmental applications.</title>
        <authorList>
            <person name="Manzoor S."/>
            <person name="Abbas S."/>
            <person name="Arshad M."/>
            <person name="Ahmed I."/>
        </authorList>
    </citation>
    <scope>NUCLEOTIDE SEQUENCE [LARGE SCALE GENOMIC DNA]</scope>
    <source>
        <strain evidence="4 5">NCCP-602</strain>
    </source>
</reference>
<accession>A0ABN0SQ28</accession>
<dbReference type="Proteomes" id="UP001498238">
    <property type="component" value="Unassembled WGS sequence"/>
</dbReference>
<evidence type="ECO:0000256" key="2">
    <source>
        <dbReference type="PROSITE-ProRule" id="PRU00335"/>
    </source>
</evidence>
<name>A0ABN0SQ28_9MICO</name>
<keyword evidence="1 2" id="KW-0238">DNA-binding</keyword>
<dbReference type="InterPro" id="IPR001647">
    <property type="entry name" value="HTH_TetR"/>
</dbReference>
<dbReference type="InterPro" id="IPR050109">
    <property type="entry name" value="HTH-type_TetR-like_transc_reg"/>
</dbReference>
<dbReference type="PANTHER" id="PTHR30055:SF200">
    <property type="entry name" value="HTH-TYPE TRANSCRIPTIONAL REPRESSOR BDCR"/>
    <property type="match status" value="1"/>
</dbReference>
<keyword evidence="5" id="KW-1185">Reference proteome</keyword>
<organism evidence="4 5">
    <name type="scientific">Brevibacterium metallidurans</name>
    <dbReference type="NCBI Taxonomy" id="1482676"/>
    <lineage>
        <taxon>Bacteria</taxon>
        <taxon>Bacillati</taxon>
        <taxon>Actinomycetota</taxon>
        <taxon>Actinomycetes</taxon>
        <taxon>Micrococcales</taxon>
        <taxon>Brevibacteriaceae</taxon>
        <taxon>Brevibacterium</taxon>
    </lineage>
</organism>
<dbReference type="PANTHER" id="PTHR30055">
    <property type="entry name" value="HTH-TYPE TRANSCRIPTIONAL REGULATOR RUTR"/>
    <property type="match status" value="1"/>
</dbReference>
<protein>
    <submittedName>
        <fullName evidence="4">TetR/AcrR family transcriptional regulator</fullName>
    </submittedName>
</protein>
<feature type="domain" description="HTH tetR-type" evidence="3">
    <location>
        <begin position="13"/>
        <end position="73"/>
    </location>
</feature>
<evidence type="ECO:0000256" key="1">
    <source>
        <dbReference type="ARBA" id="ARBA00023125"/>
    </source>
</evidence>
<evidence type="ECO:0000259" key="3">
    <source>
        <dbReference type="PROSITE" id="PS50977"/>
    </source>
</evidence>
<dbReference type="Gene3D" id="1.10.357.10">
    <property type="entry name" value="Tetracycline Repressor, domain 2"/>
    <property type="match status" value="1"/>
</dbReference>
<dbReference type="RefSeq" id="WP_339393312.1">
    <property type="nucleotide sequence ID" value="NZ_BAAAAF010000010.1"/>
</dbReference>